<feature type="region of interest" description="Disordered" evidence="1">
    <location>
        <begin position="1"/>
        <end position="26"/>
    </location>
</feature>
<evidence type="ECO:0000313" key="2">
    <source>
        <dbReference type="EMBL" id="KAF6452905.1"/>
    </source>
</evidence>
<dbReference type="EMBL" id="JACASF010000010">
    <property type="protein sequence ID" value="KAF6452905.1"/>
    <property type="molecule type" value="Genomic_DNA"/>
</dbReference>
<feature type="region of interest" description="Disordered" evidence="1">
    <location>
        <begin position="103"/>
        <end position="128"/>
    </location>
</feature>
<dbReference type="InParanoid" id="A0A7J8FZJ1"/>
<dbReference type="AlphaFoldDB" id="A0A7J8FZJ1"/>
<sequence length="128" mass="14064">MQSPQEGDWPWERQASQPPCRSHCCPSVEPSSLQEARVLAVASAADAFKDTINVDQGPPSALALRPSVSWRPRSCARRSLAAAPRTRWPRRSCEFILAQGKASARAAHSPLPLRTSSTKPSLQDRKHL</sequence>
<organism evidence="2 3">
    <name type="scientific">Molossus molossus</name>
    <name type="common">Pallas' mastiff bat</name>
    <name type="synonym">Vespertilio molossus</name>
    <dbReference type="NCBI Taxonomy" id="27622"/>
    <lineage>
        <taxon>Eukaryota</taxon>
        <taxon>Metazoa</taxon>
        <taxon>Chordata</taxon>
        <taxon>Craniata</taxon>
        <taxon>Vertebrata</taxon>
        <taxon>Euteleostomi</taxon>
        <taxon>Mammalia</taxon>
        <taxon>Eutheria</taxon>
        <taxon>Laurasiatheria</taxon>
        <taxon>Chiroptera</taxon>
        <taxon>Yangochiroptera</taxon>
        <taxon>Molossidae</taxon>
        <taxon>Molossus</taxon>
    </lineage>
</organism>
<reference evidence="2 3" key="1">
    <citation type="journal article" date="2020" name="Nature">
        <title>Six reference-quality genomes reveal evolution of bat adaptations.</title>
        <authorList>
            <person name="Jebb D."/>
            <person name="Huang Z."/>
            <person name="Pippel M."/>
            <person name="Hughes G.M."/>
            <person name="Lavrichenko K."/>
            <person name="Devanna P."/>
            <person name="Winkler S."/>
            <person name="Jermiin L.S."/>
            <person name="Skirmuntt E.C."/>
            <person name="Katzourakis A."/>
            <person name="Burkitt-Gray L."/>
            <person name="Ray D.A."/>
            <person name="Sullivan K.A.M."/>
            <person name="Roscito J.G."/>
            <person name="Kirilenko B.M."/>
            <person name="Davalos L.M."/>
            <person name="Corthals A.P."/>
            <person name="Power M.L."/>
            <person name="Jones G."/>
            <person name="Ransome R.D."/>
            <person name="Dechmann D.K.N."/>
            <person name="Locatelli A.G."/>
            <person name="Puechmaille S.J."/>
            <person name="Fedrigo O."/>
            <person name="Jarvis E.D."/>
            <person name="Hiller M."/>
            <person name="Vernes S.C."/>
            <person name="Myers E.W."/>
            <person name="Teeling E.C."/>
        </authorList>
    </citation>
    <scope>NUCLEOTIDE SEQUENCE [LARGE SCALE GENOMIC DNA]</scope>
    <source>
        <strain evidence="2">MMolMol1</strain>
        <tissue evidence="2">Muscle</tissue>
    </source>
</reference>
<evidence type="ECO:0000313" key="3">
    <source>
        <dbReference type="Proteomes" id="UP000550707"/>
    </source>
</evidence>
<evidence type="ECO:0000256" key="1">
    <source>
        <dbReference type="SAM" id="MobiDB-lite"/>
    </source>
</evidence>
<dbReference type="Proteomes" id="UP000550707">
    <property type="component" value="Unassembled WGS sequence"/>
</dbReference>
<protein>
    <submittedName>
        <fullName evidence="2">Uncharacterized protein</fullName>
    </submittedName>
</protein>
<proteinExistence type="predicted"/>
<name>A0A7J8FZJ1_MOLMO</name>
<keyword evidence="3" id="KW-1185">Reference proteome</keyword>
<gene>
    <name evidence="2" type="ORF">HJG59_008212</name>
</gene>
<comment type="caution">
    <text evidence="2">The sequence shown here is derived from an EMBL/GenBank/DDBJ whole genome shotgun (WGS) entry which is preliminary data.</text>
</comment>
<accession>A0A7J8FZJ1</accession>